<accession>A0A2I0JBH0</accession>
<dbReference type="PANTHER" id="PTHR35046">
    <property type="entry name" value="ZINC KNUCKLE (CCHC-TYPE) FAMILY PROTEIN"/>
    <property type="match status" value="1"/>
</dbReference>
<comment type="caution">
    <text evidence="3">The sequence shown here is derived from an EMBL/GenBank/DDBJ whole genome shotgun (WGS) entry which is preliminary data.</text>
</comment>
<evidence type="ECO:0000313" key="4">
    <source>
        <dbReference type="Proteomes" id="UP000233551"/>
    </source>
</evidence>
<protein>
    <recommendedName>
        <fullName evidence="2">Retrotransposon gag domain-containing protein</fullName>
    </recommendedName>
</protein>
<name>A0A2I0JBH0_PUNGR</name>
<proteinExistence type="predicted"/>
<evidence type="ECO:0000259" key="2">
    <source>
        <dbReference type="Pfam" id="PF03732"/>
    </source>
</evidence>
<feature type="domain" description="Retrotransposon gag" evidence="2">
    <location>
        <begin position="129"/>
        <end position="176"/>
    </location>
</feature>
<evidence type="ECO:0000313" key="3">
    <source>
        <dbReference type="EMBL" id="PKI53373.1"/>
    </source>
</evidence>
<sequence>MEQRMDRMMEQLTQQMATLMENQNRRNSNPNSDLDREETEEGSKGENYFANIPRRQQKGPIEEDMQRWETGIRTDIPEFQGGLQPKEFLNWLATVEEVLEFKGVPETKRVQLVATRLRGRVTAWWQQRIMYQRLQNLRQGTRSVDEYTNEFYQLVARNELQEIEDQLVARYIGGLRIQHTVNLFDPINVSSAHQRALIVER</sequence>
<dbReference type="AlphaFoldDB" id="A0A2I0JBH0"/>
<dbReference type="Proteomes" id="UP000233551">
    <property type="component" value="Unassembled WGS sequence"/>
</dbReference>
<dbReference type="PANTHER" id="PTHR35046:SF18">
    <property type="entry name" value="RNA-DIRECTED DNA POLYMERASE"/>
    <property type="match status" value="1"/>
</dbReference>
<evidence type="ECO:0000256" key="1">
    <source>
        <dbReference type="SAM" id="MobiDB-lite"/>
    </source>
</evidence>
<dbReference type="STRING" id="22663.A0A2I0JBH0"/>
<gene>
    <name evidence="3" type="ORF">CRG98_026252</name>
</gene>
<reference evidence="3 4" key="1">
    <citation type="submission" date="2017-11" db="EMBL/GenBank/DDBJ databases">
        <title>De-novo sequencing of pomegranate (Punica granatum L.) genome.</title>
        <authorList>
            <person name="Akparov Z."/>
            <person name="Amiraslanov A."/>
            <person name="Hajiyeva S."/>
            <person name="Abbasov M."/>
            <person name="Kaur K."/>
            <person name="Hamwieh A."/>
            <person name="Solovyev V."/>
            <person name="Salamov A."/>
            <person name="Braich B."/>
            <person name="Kosarev P."/>
            <person name="Mahmoud A."/>
            <person name="Hajiyev E."/>
            <person name="Babayeva S."/>
            <person name="Izzatullayeva V."/>
            <person name="Mammadov A."/>
            <person name="Mammadov A."/>
            <person name="Sharifova S."/>
            <person name="Ojaghi J."/>
            <person name="Eynullazada K."/>
            <person name="Bayramov B."/>
            <person name="Abdulazimova A."/>
            <person name="Shahmuradov I."/>
        </authorList>
    </citation>
    <scope>NUCLEOTIDE SEQUENCE [LARGE SCALE GENOMIC DNA]</scope>
    <source>
        <strain evidence="4">cv. AG2017</strain>
        <tissue evidence="3">Leaf</tissue>
    </source>
</reference>
<organism evidence="3 4">
    <name type="scientific">Punica granatum</name>
    <name type="common">Pomegranate</name>
    <dbReference type="NCBI Taxonomy" id="22663"/>
    <lineage>
        <taxon>Eukaryota</taxon>
        <taxon>Viridiplantae</taxon>
        <taxon>Streptophyta</taxon>
        <taxon>Embryophyta</taxon>
        <taxon>Tracheophyta</taxon>
        <taxon>Spermatophyta</taxon>
        <taxon>Magnoliopsida</taxon>
        <taxon>eudicotyledons</taxon>
        <taxon>Gunneridae</taxon>
        <taxon>Pentapetalae</taxon>
        <taxon>rosids</taxon>
        <taxon>malvids</taxon>
        <taxon>Myrtales</taxon>
        <taxon>Lythraceae</taxon>
        <taxon>Punica</taxon>
    </lineage>
</organism>
<dbReference type="InterPro" id="IPR005162">
    <property type="entry name" value="Retrotrans_gag_dom"/>
</dbReference>
<dbReference type="EMBL" id="PGOL01001860">
    <property type="protein sequence ID" value="PKI53373.1"/>
    <property type="molecule type" value="Genomic_DNA"/>
</dbReference>
<dbReference type="Pfam" id="PF03732">
    <property type="entry name" value="Retrotrans_gag"/>
    <property type="match status" value="1"/>
</dbReference>
<feature type="region of interest" description="Disordered" evidence="1">
    <location>
        <begin position="14"/>
        <end position="59"/>
    </location>
</feature>
<keyword evidence="4" id="KW-1185">Reference proteome</keyword>
<feature type="compositionally biased region" description="Polar residues" evidence="1">
    <location>
        <begin position="14"/>
        <end position="32"/>
    </location>
</feature>